<evidence type="ECO:0008006" key="4">
    <source>
        <dbReference type="Google" id="ProtNLM"/>
    </source>
</evidence>
<sequence>MQDIHPDTKAHVESPNPPPPEPSTLKPETSKPIDDVKITITDKPASAKENRIADNSQIKNIEMSDPQLPDQPVLLQVEQDSEMIDVQSYDSQTFSVSKDFWTHASKNTKSIFAKLPVQYDKNFENPCFWQKFEGDISADPYLNSPYAPVPGEERQYDPWGHNNYYRKARAQFIGRLNKNETGTYRFRCLPYFYLISTPKSGTTTLWNQMVKHKDVDLRIGIKENAWWNFMRRGLRGDHHWVYHLVNPPKDYLPNDSLLETLDQFMDLFDNEGANFRRTFEENGGNFVSTITALAPINLLTAPIDFWEELHPELVKAGFKSPPLYLHPAYIIQKVQPEAKLVALVRDPTERLYSDWQFFNKKSDKKEFHELVKHAVAQFQNCLDEVS</sequence>
<reference evidence="2" key="1">
    <citation type="journal article" date="2010" name="Science">
        <title>Plasticity of animal genome architecture unmasked by rapid evolution of a pelagic tunicate.</title>
        <authorList>
            <person name="Denoeud F."/>
            <person name="Henriet S."/>
            <person name="Mungpakdee S."/>
            <person name="Aury J.M."/>
            <person name="Da Silva C."/>
            <person name="Brinkmann H."/>
            <person name="Mikhaleva J."/>
            <person name="Olsen L.C."/>
            <person name="Jubin C."/>
            <person name="Canestro C."/>
            <person name="Bouquet J.M."/>
            <person name="Danks G."/>
            <person name="Poulain J."/>
            <person name="Campsteijn C."/>
            <person name="Adamski M."/>
            <person name="Cross I."/>
            <person name="Yadetie F."/>
            <person name="Muffato M."/>
            <person name="Louis A."/>
            <person name="Butcher S."/>
            <person name="Tsagkogeorga G."/>
            <person name="Konrad A."/>
            <person name="Singh S."/>
            <person name="Jensen M.F."/>
            <person name="Cong E.H."/>
            <person name="Eikeseth-Otteraa H."/>
            <person name="Noel B."/>
            <person name="Anthouard V."/>
            <person name="Porcel B.M."/>
            <person name="Kachouri-Lafond R."/>
            <person name="Nishino A."/>
            <person name="Ugolini M."/>
            <person name="Chourrout P."/>
            <person name="Nishida H."/>
            <person name="Aasland R."/>
            <person name="Huzurbazar S."/>
            <person name="Westhof E."/>
            <person name="Delsuc F."/>
            <person name="Lehrach H."/>
            <person name="Reinhardt R."/>
            <person name="Weissenbach J."/>
            <person name="Roy S.W."/>
            <person name="Artiguenave F."/>
            <person name="Postlethwait J.H."/>
            <person name="Manak J.R."/>
            <person name="Thompson E.M."/>
            <person name="Jaillon O."/>
            <person name="Du Pasquier L."/>
            <person name="Boudinot P."/>
            <person name="Liberles D.A."/>
            <person name="Volff J.N."/>
            <person name="Philippe H."/>
            <person name="Lenhard B."/>
            <person name="Roest Crollius H."/>
            <person name="Wincker P."/>
            <person name="Chourrout D."/>
        </authorList>
    </citation>
    <scope>NUCLEOTIDE SEQUENCE [LARGE SCALE GENOMIC DNA]</scope>
</reference>
<evidence type="ECO:0000313" key="3">
    <source>
        <dbReference type="Proteomes" id="UP000001307"/>
    </source>
</evidence>
<feature type="compositionally biased region" description="Basic and acidic residues" evidence="1">
    <location>
        <begin position="28"/>
        <end position="37"/>
    </location>
</feature>
<dbReference type="InterPro" id="IPR027417">
    <property type="entry name" value="P-loop_NTPase"/>
</dbReference>
<dbReference type="GO" id="GO:0019319">
    <property type="term" value="P:hexose biosynthetic process"/>
    <property type="evidence" value="ECO:0007669"/>
    <property type="project" value="TreeGrafter"/>
</dbReference>
<gene>
    <name evidence="2" type="ORF">GSOID_T00009408001</name>
</gene>
<dbReference type="OrthoDB" id="8068875at2759"/>
<dbReference type="Gene3D" id="3.40.50.300">
    <property type="entry name" value="P-loop containing nucleotide triphosphate hydrolases"/>
    <property type="match status" value="1"/>
</dbReference>
<evidence type="ECO:0000313" key="2">
    <source>
        <dbReference type="EMBL" id="CBY21635.1"/>
    </source>
</evidence>
<proteinExistence type="predicted"/>
<name>E4WUV4_OIKDI</name>
<dbReference type="AlphaFoldDB" id="E4WUV4"/>
<organism evidence="2">
    <name type="scientific">Oikopleura dioica</name>
    <name type="common">Tunicate</name>
    <dbReference type="NCBI Taxonomy" id="34765"/>
    <lineage>
        <taxon>Eukaryota</taxon>
        <taxon>Metazoa</taxon>
        <taxon>Chordata</taxon>
        <taxon>Tunicata</taxon>
        <taxon>Appendicularia</taxon>
        <taxon>Copelata</taxon>
        <taxon>Oikopleuridae</taxon>
        <taxon>Oikopleura</taxon>
    </lineage>
</organism>
<dbReference type="PANTHER" id="PTHR15723:SF0">
    <property type="entry name" value="CARBOHYDRATE SULFOTRANSFERASE 15"/>
    <property type="match status" value="1"/>
</dbReference>
<feature type="region of interest" description="Disordered" evidence="1">
    <location>
        <begin position="1"/>
        <end position="49"/>
    </location>
</feature>
<evidence type="ECO:0000256" key="1">
    <source>
        <dbReference type="SAM" id="MobiDB-lite"/>
    </source>
</evidence>
<dbReference type="PANTHER" id="PTHR15723">
    <property type="entry name" value="CARBOHYDRATE SULFOTRANSFERASE 15"/>
    <property type="match status" value="1"/>
</dbReference>
<dbReference type="SUPFAM" id="SSF52540">
    <property type="entry name" value="P-loop containing nucleoside triphosphate hydrolases"/>
    <property type="match status" value="1"/>
</dbReference>
<dbReference type="Proteomes" id="UP000001307">
    <property type="component" value="Unassembled WGS sequence"/>
</dbReference>
<dbReference type="InParanoid" id="E4WUV4"/>
<dbReference type="InterPro" id="IPR052654">
    <property type="entry name" value="CS_Sulfotransferase"/>
</dbReference>
<protein>
    <recommendedName>
        <fullName evidence="4">Sulfotransferase</fullName>
    </recommendedName>
</protein>
<dbReference type="GO" id="GO:0050659">
    <property type="term" value="F:N-acetylgalactosamine 4-sulfate 6-O-sulfotransferase activity"/>
    <property type="evidence" value="ECO:0007669"/>
    <property type="project" value="TreeGrafter"/>
</dbReference>
<accession>E4WUV4</accession>
<feature type="compositionally biased region" description="Basic and acidic residues" evidence="1">
    <location>
        <begin position="1"/>
        <end position="12"/>
    </location>
</feature>
<keyword evidence="3" id="KW-1185">Reference proteome</keyword>
<dbReference type="EMBL" id="FN653017">
    <property type="protein sequence ID" value="CBY21635.1"/>
    <property type="molecule type" value="Genomic_DNA"/>
</dbReference>